<name>A0A3P3W1Y6_9FLAO</name>
<dbReference type="AlphaFoldDB" id="A0A3P3W1Y6"/>
<accession>A0A3P3W1Y6</accession>
<reference evidence="1 2" key="1">
    <citation type="submission" date="2018-11" db="EMBL/GenBank/DDBJ databases">
        <title>Flavobacterium sp. nov., YIM 102701-2 draft genome.</title>
        <authorList>
            <person name="Li G."/>
            <person name="Jiang Y."/>
        </authorList>
    </citation>
    <scope>NUCLEOTIDE SEQUENCE [LARGE SCALE GENOMIC DNA]</scope>
    <source>
        <strain evidence="1 2">YIM 102701-2</strain>
    </source>
</reference>
<protein>
    <submittedName>
        <fullName evidence="1">Uncharacterized protein</fullName>
    </submittedName>
</protein>
<organism evidence="1 2">
    <name type="scientific">Paenimyroides tangerinum</name>
    <dbReference type="NCBI Taxonomy" id="2488728"/>
    <lineage>
        <taxon>Bacteria</taxon>
        <taxon>Pseudomonadati</taxon>
        <taxon>Bacteroidota</taxon>
        <taxon>Flavobacteriia</taxon>
        <taxon>Flavobacteriales</taxon>
        <taxon>Flavobacteriaceae</taxon>
        <taxon>Paenimyroides</taxon>
    </lineage>
</organism>
<dbReference type="RefSeq" id="WP_125019768.1">
    <property type="nucleotide sequence ID" value="NZ_RQVQ01000034.1"/>
</dbReference>
<proteinExistence type="predicted"/>
<dbReference type="EMBL" id="RQVQ01000034">
    <property type="protein sequence ID" value="RRJ89055.1"/>
    <property type="molecule type" value="Genomic_DNA"/>
</dbReference>
<gene>
    <name evidence="1" type="ORF">EG240_12725</name>
</gene>
<sequence>MKKLILICSLCFSIFGYSQEDILKDPEFKEYEKEVVAFMTSKDYLNYEKLKKVWLYPSSSDIDFSSDEVKKEFRTKLKEAYDVISDKEKEITKMRVDLIEKYTQEVFLTTNKVINQQVYQINYPYYKSIYE</sequence>
<evidence type="ECO:0000313" key="1">
    <source>
        <dbReference type="EMBL" id="RRJ89055.1"/>
    </source>
</evidence>
<evidence type="ECO:0000313" key="2">
    <source>
        <dbReference type="Proteomes" id="UP000275719"/>
    </source>
</evidence>
<comment type="caution">
    <text evidence="1">The sequence shown here is derived from an EMBL/GenBank/DDBJ whole genome shotgun (WGS) entry which is preliminary data.</text>
</comment>
<dbReference type="Proteomes" id="UP000275719">
    <property type="component" value="Unassembled WGS sequence"/>
</dbReference>
<keyword evidence="2" id="KW-1185">Reference proteome</keyword>